<dbReference type="CDD" id="cd00067">
    <property type="entry name" value="GAL4"/>
    <property type="match status" value="1"/>
</dbReference>
<dbReference type="PROSITE" id="PS00463">
    <property type="entry name" value="ZN2_CY6_FUNGAL_1"/>
    <property type="match status" value="1"/>
</dbReference>
<dbReference type="GO" id="GO:0005634">
    <property type="term" value="C:nucleus"/>
    <property type="evidence" value="ECO:0007669"/>
    <property type="project" value="UniProtKB-SubCell"/>
</dbReference>
<evidence type="ECO:0000256" key="3">
    <source>
        <dbReference type="SAM" id="MobiDB-lite"/>
    </source>
</evidence>
<dbReference type="RefSeq" id="XP_022461911.1">
    <property type="nucleotide sequence ID" value="XM_022603974.1"/>
</dbReference>
<feature type="compositionally biased region" description="Polar residues" evidence="3">
    <location>
        <begin position="104"/>
        <end position="116"/>
    </location>
</feature>
<reference evidence="5" key="1">
    <citation type="submission" date="2013-12" db="EMBL/GenBank/DDBJ databases">
        <authorList>
            <person name="Genoscope - CEA"/>
        </authorList>
    </citation>
    <scope>NUCLEOTIDE SEQUENCE</scope>
    <source>
        <strain evidence="5">CBS 1993</strain>
    </source>
</reference>
<dbReference type="PANTHER" id="PTHR37534">
    <property type="entry name" value="TRANSCRIPTIONAL ACTIVATOR PROTEIN UGA3"/>
    <property type="match status" value="1"/>
</dbReference>
<dbReference type="PANTHER" id="PTHR37534:SF7">
    <property type="entry name" value="TRANSCRIPTIONAL ACTIVATOR PROTEIN UGA3"/>
    <property type="match status" value="1"/>
</dbReference>
<dbReference type="GO" id="GO:0000976">
    <property type="term" value="F:transcription cis-regulatory region binding"/>
    <property type="evidence" value="ECO:0007669"/>
    <property type="project" value="TreeGrafter"/>
</dbReference>
<dbReference type="InterPro" id="IPR001138">
    <property type="entry name" value="Zn2Cys6_DnaBD"/>
</dbReference>
<dbReference type="AlphaFoldDB" id="W6MY32"/>
<dbReference type="GO" id="GO:0008270">
    <property type="term" value="F:zinc ion binding"/>
    <property type="evidence" value="ECO:0007669"/>
    <property type="project" value="InterPro"/>
</dbReference>
<dbReference type="PROSITE" id="PS50048">
    <property type="entry name" value="ZN2_CY6_FUNGAL_2"/>
    <property type="match status" value="1"/>
</dbReference>
<evidence type="ECO:0000256" key="2">
    <source>
        <dbReference type="ARBA" id="ARBA00023242"/>
    </source>
</evidence>
<evidence type="ECO:0000313" key="5">
    <source>
        <dbReference type="EMBL" id="CDK29930.1"/>
    </source>
</evidence>
<evidence type="ECO:0000256" key="1">
    <source>
        <dbReference type="ARBA" id="ARBA00004123"/>
    </source>
</evidence>
<dbReference type="Gene3D" id="4.10.240.10">
    <property type="entry name" value="Zn(2)-C6 fungal-type DNA-binding domain"/>
    <property type="match status" value="1"/>
</dbReference>
<name>W6MY32_9ASCO</name>
<dbReference type="Pfam" id="PF00172">
    <property type="entry name" value="Zn_clus"/>
    <property type="match status" value="1"/>
</dbReference>
<gene>
    <name evidence="5" type="ORF">KUCA_T00005924001</name>
</gene>
<evidence type="ECO:0000313" key="6">
    <source>
        <dbReference type="Proteomes" id="UP000019384"/>
    </source>
</evidence>
<reference evidence="5" key="2">
    <citation type="submission" date="2014-02" db="EMBL/GenBank/DDBJ databases">
        <title>Complete DNA sequence of /Kuraishia capsulata/ illustrates novel genomic features among budding yeasts (/Saccharomycotina/).</title>
        <authorList>
            <person name="Morales L."/>
            <person name="Noel B."/>
            <person name="Porcel B."/>
            <person name="Marcet-Houben M."/>
            <person name="Hullo M-F."/>
            <person name="Sacerdot C."/>
            <person name="Tekaia F."/>
            <person name="Leh-Louis V."/>
            <person name="Despons L."/>
            <person name="Khanna V."/>
            <person name="Aury J-M."/>
            <person name="Barbe V."/>
            <person name="Couloux A."/>
            <person name="Labadie K."/>
            <person name="Pelletier E."/>
            <person name="Souciet J-L."/>
            <person name="Boekhout T."/>
            <person name="Gabaldon T."/>
            <person name="Wincker P."/>
            <person name="Dujon B."/>
        </authorList>
    </citation>
    <scope>NUCLEOTIDE SEQUENCE</scope>
    <source>
        <strain evidence="5">CBS 1993</strain>
    </source>
</reference>
<feature type="domain" description="Zn(2)-C6 fungal-type" evidence="4">
    <location>
        <begin position="49"/>
        <end position="79"/>
    </location>
</feature>
<dbReference type="GO" id="GO:0045944">
    <property type="term" value="P:positive regulation of transcription by RNA polymerase II"/>
    <property type="evidence" value="ECO:0007669"/>
    <property type="project" value="TreeGrafter"/>
</dbReference>
<dbReference type="HOGENOM" id="CLU_015493_1_2_1"/>
<keyword evidence="6" id="KW-1185">Reference proteome</keyword>
<proteinExistence type="predicted"/>
<dbReference type="STRING" id="1382522.W6MY32"/>
<dbReference type="GeneID" id="34523299"/>
<dbReference type="SMART" id="SM00066">
    <property type="entry name" value="GAL4"/>
    <property type="match status" value="1"/>
</dbReference>
<dbReference type="Proteomes" id="UP000019384">
    <property type="component" value="Unassembled WGS sequence"/>
</dbReference>
<dbReference type="Pfam" id="PF11951">
    <property type="entry name" value="Fungal_trans_2"/>
    <property type="match status" value="1"/>
</dbReference>
<keyword evidence="2" id="KW-0539">Nucleus</keyword>
<organism evidence="5 6">
    <name type="scientific">Kuraishia capsulata CBS 1993</name>
    <dbReference type="NCBI Taxonomy" id="1382522"/>
    <lineage>
        <taxon>Eukaryota</taxon>
        <taxon>Fungi</taxon>
        <taxon>Dikarya</taxon>
        <taxon>Ascomycota</taxon>
        <taxon>Saccharomycotina</taxon>
        <taxon>Pichiomycetes</taxon>
        <taxon>Pichiales</taxon>
        <taxon>Pichiaceae</taxon>
        <taxon>Kuraishia</taxon>
    </lineage>
</organism>
<dbReference type="GO" id="GO:0000981">
    <property type="term" value="F:DNA-binding transcription factor activity, RNA polymerase II-specific"/>
    <property type="evidence" value="ECO:0007669"/>
    <property type="project" value="InterPro"/>
</dbReference>
<accession>W6MY32</accession>
<dbReference type="InterPro" id="IPR036864">
    <property type="entry name" value="Zn2-C6_fun-type_DNA-bd_sf"/>
</dbReference>
<evidence type="ECO:0000259" key="4">
    <source>
        <dbReference type="PROSITE" id="PS50048"/>
    </source>
</evidence>
<comment type="subcellular location">
    <subcellularLocation>
        <location evidence="1">Nucleus</location>
    </subcellularLocation>
</comment>
<sequence>MFSKFDQSFATIELKRAPSSQGMASWQGSNTPTIKVNSFVGITCKSRHGCLSCRSKHKKCDEEYPICGLCRKRNVECAWGNRRNAKVKQNGISKPQKSSKDTKLSQQQNYSSNSRITEARGVEVPSPSPKTEPIKDANNEEMSLSPFLELPHSEDETLAITYSPGRQNQLQEIFQFLERNPSFPSPSSSRLELYESLHTEPERFTTMDESQVVENQNMTDKELLNLAIEEMRSPGSSMHWKPSFHILFPDTLYTTPNNSLLQGLDEKAILCLDHYRSYVARMISMSMDETNFFLKYSMQLAYYDKAILHGVVAWGGMFLLGSGDDDSRWYLESGLAMAREKLTKKNLATSDYMLLFASYIISVGAEISTGDVKNWYGIFLQFKSLLDSYGGIVKLCNDHKGSNEVKWVISNFLFHDVMATQAWISGTLYPMEQYDLIFKQAKILESDGYGPDPLQGCMQELSLVVGEVANEKARLSRLKSCGGLMESDSTETHDFLDIFDAADEAYKVEMEAAFHRNEGRIASAKPSTAQLQHVDDADLVQLHLEVFDLYQNCLNLYNQMVFKESHHGDLGIQMKVQQSMKSLGRLVGSKLQSSLCWPILITGLACVTEQDRNYLKLLYQRLSTEYPVRNVERAWHLLVRCWRTAAKDDIFVDWCDEVQVLGWTVCFC</sequence>
<dbReference type="SUPFAM" id="SSF57701">
    <property type="entry name" value="Zn2/Cys6 DNA-binding domain"/>
    <property type="match status" value="1"/>
</dbReference>
<feature type="region of interest" description="Disordered" evidence="3">
    <location>
        <begin position="86"/>
        <end position="138"/>
    </location>
</feature>
<dbReference type="InterPro" id="IPR021858">
    <property type="entry name" value="Fun_TF"/>
</dbReference>
<dbReference type="OrthoDB" id="5419315at2759"/>
<protein>
    <recommendedName>
        <fullName evidence="4">Zn(2)-C6 fungal-type domain-containing protein</fullName>
    </recommendedName>
</protein>
<dbReference type="EMBL" id="HG793131">
    <property type="protein sequence ID" value="CDK29930.1"/>
    <property type="molecule type" value="Genomic_DNA"/>
</dbReference>